<feature type="domain" description="GST N-terminal" evidence="1">
    <location>
        <begin position="1"/>
        <end position="80"/>
    </location>
</feature>
<dbReference type="SUPFAM" id="SSF47616">
    <property type="entry name" value="GST C-terminal domain-like"/>
    <property type="match status" value="1"/>
</dbReference>
<dbReference type="InterPro" id="IPR050983">
    <property type="entry name" value="GST_Omega/HSP26"/>
</dbReference>
<protein>
    <recommendedName>
        <fullName evidence="1">GST N-terminal domain-containing protein</fullName>
    </recommendedName>
</protein>
<reference evidence="2 3" key="1">
    <citation type="submission" date="2017-03" db="EMBL/GenBank/DDBJ databases">
        <title>Rapid Whole Genome Sequencing of Comamonas kerstersii Causing Continuous ambulatory Peritoneal Dialysis-Associated Peritonitis.</title>
        <authorList>
            <person name="Zheng B."/>
        </authorList>
    </citation>
    <scope>NUCLEOTIDE SEQUENCE [LARGE SCALE GENOMIC DNA]</scope>
    <source>
        <strain evidence="2 3">8943</strain>
    </source>
</reference>
<dbReference type="Pfam" id="PF13409">
    <property type="entry name" value="GST_N_2"/>
    <property type="match status" value="1"/>
</dbReference>
<dbReference type="GeneID" id="83038722"/>
<dbReference type="SUPFAM" id="SSF52833">
    <property type="entry name" value="Thioredoxin-like"/>
    <property type="match status" value="1"/>
</dbReference>
<dbReference type="OrthoDB" id="8634103at2"/>
<dbReference type="CDD" id="cd03049">
    <property type="entry name" value="GST_N_3"/>
    <property type="match status" value="1"/>
</dbReference>
<dbReference type="PANTHER" id="PTHR43968:SF6">
    <property type="entry name" value="GLUTATHIONE S-TRANSFERASE OMEGA"/>
    <property type="match status" value="1"/>
</dbReference>
<dbReference type="PANTHER" id="PTHR43968">
    <property type="match status" value="1"/>
</dbReference>
<evidence type="ECO:0000313" key="3">
    <source>
        <dbReference type="Proteomes" id="UP000242792"/>
    </source>
</evidence>
<proteinExistence type="predicted"/>
<sequence length="199" mass="21772">MQLFLNTTSPFARVARVVALEKGLADQLELVWCDPWNNDPALLAQHPQARIPVLVTDDGQAIAESLLIAQYLDHMGRGPRLIPAQHISRVLAQTSVAYGLMEAAFNIVIARKYEGAAADASVMGQRRLAAITRALAQLEKQLSAPAEAQLTLDQIATAVALAYVQFRLPALLPQADYPQLHAWLQSAEQREALAQTRFA</sequence>
<organism evidence="2 3">
    <name type="scientific">Comamonas kerstersii</name>
    <dbReference type="NCBI Taxonomy" id="225992"/>
    <lineage>
        <taxon>Bacteria</taxon>
        <taxon>Pseudomonadati</taxon>
        <taxon>Pseudomonadota</taxon>
        <taxon>Betaproteobacteria</taxon>
        <taxon>Burkholderiales</taxon>
        <taxon>Comamonadaceae</taxon>
        <taxon>Comamonas</taxon>
    </lineage>
</organism>
<dbReference type="Gene3D" id="3.40.30.10">
    <property type="entry name" value="Glutaredoxin"/>
    <property type="match status" value="1"/>
</dbReference>
<dbReference type="Pfam" id="PF13410">
    <property type="entry name" value="GST_C_2"/>
    <property type="match status" value="1"/>
</dbReference>
<dbReference type="InterPro" id="IPR004045">
    <property type="entry name" value="Glutathione_S-Trfase_N"/>
</dbReference>
<gene>
    <name evidence="2" type="ORF">B5M06_05235</name>
</gene>
<evidence type="ECO:0000259" key="1">
    <source>
        <dbReference type="PROSITE" id="PS50404"/>
    </source>
</evidence>
<dbReference type="EMBL" id="CP020121">
    <property type="protein sequence ID" value="AQZ99760.1"/>
    <property type="molecule type" value="Genomic_DNA"/>
</dbReference>
<dbReference type="PROSITE" id="PS50404">
    <property type="entry name" value="GST_NTER"/>
    <property type="match status" value="1"/>
</dbReference>
<dbReference type="Gene3D" id="1.20.1050.10">
    <property type="match status" value="1"/>
</dbReference>
<dbReference type="KEGG" id="cke:B5M06_05235"/>
<evidence type="ECO:0000313" key="2">
    <source>
        <dbReference type="EMBL" id="AQZ99760.1"/>
    </source>
</evidence>
<dbReference type="InterPro" id="IPR036282">
    <property type="entry name" value="Glutathione-S-Trfase_C_sf"/>
</dbReference>
<dbReference type="GO" id="GO:0005737">
    <property type="term" value="C:cytoplasm"/>
    <property type="evidence" value="ECO:0007669"/>
    <property type="project" value="TreeGrafter"/>
</dbReference>
<dbReference type="Proteomes" id="UP000242792">
    <property type="component" value="Chromosome"/>
</dbReference>
<name>A0A1V0BIJ4_9BURK</name>
<accession>A0A1V0BIJ4</accession>
<dbReference type="InterPro" id="IPR036249">
    <property type="entry name" value="Thioredoxin-like_sf"/>
</dbReference>
<dbReference type="RefSeq" id="WP_054067984.1">
    <property type="nucleotide sequence ID" value="NZ_CATYED010000009.1"/>
</dbReference>
<dbReference type="AlphaFoldDB" id="A0A1V0BIJ4"/>